<dbReference type="PANTHER" id="PTHR24305">
    <property type="entry name" value="CYTOCHROME P450"/>
    <property type="match status" value="1"/>
</dbReference>
<comment type="similarity">
    <text evidence="2 6">Belongs to the cytochrome P450 family.</text>
</comment>
<reference evidence="8 9" key="1">
    <citation type="submission" date="2024-09" db="EMBL/GenBank/DDBJ databases">
        <title>Itraconazole resistance in Madurella fahalii resulting from another homologue of gene encoding cytochrome P450 14-alpha sterol demethylase (CYP51).</title>
        <authorList>
            <person name="Yoshioka I."/>
            <person name="Fahal A.H."/>
            <person name="Kaneko S."/>
            <person name="Yaguchi T."/>
        </authorList>
    </citation>
    <scope>NUCLEOTIDE SEQUENCE [LARGE SCALE GENOMIC DNA]</scope>
    <source>
        <strain evidence="8 9">IFM 68171</strain>
    </source>
</reference>
<dbReference type="EMBL" id="BAAFSV010000005">
    <property type="protein sequence ID" value="GAB1319340.1"/>
    <property type="molecule type" value="Genomic_DNA"/>
</dbReference>
<evidence type="ECO:0000256" key="7">
    <source>
        <dbReference type="SAM" id="Phobius"/>
    </source>
</evidence>
<evidence type="ECO:0000256" key="4">
    <source>
        <dbReference type="ARBA" id="ARBA00022723"/>
    </source>
</evidence>
<dbReference type="InterPro" id="IPR036396">
    <property type="entry name" value="Cyt_P450_sf"/>
</dbReference>
<dbReference type="InterPro" id="IPR002401">
    <property type="entry name" value="Cyt_P450_E_grp-I"/>
</dbReference>
<proteinExistence type="inferred from homology"/>
<dbReference type="InterPro" id="IPR017972">
    <property type="entry name" value="Cyt_P450_CS"/>
</dbReference>
<evidence type="ECO:0000256" key="5">
    <source>
        <dbReference type="ARBA" id="ARBA00023004"/>
    </source>
</evidence>
<evidence type="ECO:0000256" key="3">
    <source>
        <dbReference type="ARBA" id="ARBA00022617"/>
    </source>
</evidence>
<dbReference type="PRINTS" id="PR00463">
    <property type="entry name" value="EP450I"/>
</dbReference>
<gene>
    <name evidence="8" type="ORF">MFIFM68171_09550</name>
</gene>
<keyword evidence="5 6" id="KW-0408">Iron</keyword>
<dbReference type="Pfam" id="PF00067">
    <property type="entry name" value="p450"/>
    <property type="match status" value="1"/>
</dbReference>
<feature type="transmembrane region" description="Helical" evidence="7">
    <location>
        <begin position="17"/>
        <end position="35"/>
    </location>
</feature>
<dbReference type="CDD" id="cd11058">
    <property type="entry name" value="CYP60B-like"/>
    <property type="match status" value="1"/>
</dbReference>
<dbReference type="GeneID" id="98180292"/>
<comment type="caution">
    <text evidence="8">The sequence shown here is derived from an EMBL/GenBank/DDBJ whole genome shotgun (WGS) entry which is preliminary data.</text>
</comment>
<dbReference type="PRINTS" id="PR00385">
    <property type="entry name" value="P450"/>
</dbReference>
<comment type="cofactor">
    <cofactor evidence="1">
        <name>heme</name>
        <dbReference type="ChEBI" id="CHEBI:30413"/>
    </cofactor>
</comment>
<evidence type="ECO:0000256" key="2">
    <source>
        <dbReference type="ARBA" id="ARBA00010617"/>
    </source>
</evidence>
<keyword evidence="7" id="KW-0472">Membrane</keyword>
<dbReference type="InterPro" id="IPR001128">
    <property type="entry name" value="Cyt_P450"/>
</dbReference>
<accession>A0ABQ0GNL5</accession>
<dbReference type="InterPro" id="IPR050121">
    <property type="entry name" value="Cytochrome_P450_monoxygenase"/>
</dbReference>
<evidence type="ECO:0000313" key="8">
    <source>
        <dbReference type="EMBL" id="GAB1319340.1"/>
    </source>
</evidence>
<name>A0ABQ0GNL5_9PEZI</name>
<keyword evidence="4 6" id="KW-0479">Metal-binding</keyword>
<keyword evidence="9" id="KW-1185">Reference proteome</keyword>
<sequence>MEYIQALSYPNPTPQLVVVYFVAAGVLLIAIKLIYNIYFHPLASYPGPLYLVASDIPLAVLSLLGTSQYPLKAAHDKYGEIVRIAPGTLSYINPQAWTDIYGYKKNGGGRANFPKDPLFYNEMMLGRDTITLASDMDAIPIRRCLNSAFSHRSLVEQEPMMQEHIGRLMAQFEKHSANGHPIDVRKWFTFSMFDINSDFGFGEDMGCVKTGVYHDWVKFVIDYFYVATVLHQCHKFWPLNRLLALCIPPSMRKMQANHTAASLQRVRKRMALETDRHDFMYYFLKQANKEQLPARKIEAQATVVILAGSETSSVAETAAVYHILSHPDIHKRLQEEIRSTFASVEDIKLHHVLSKLPYLDAVVQETLRIHAPLANGFNRWVPERDGAVICGKHVPRGTAVTINHYCSNTSACNFRDPMSFIPDRWMGDPRYADDKREVVQPFSVGPRNCPGQQFALYNIKLTLAHLLWLFDLELGEGTENWAVGQRIYNGWIQPALPVLMRKRVP</sequence>
<evidence type="ECO:0000256" key="6">
    <source>
        <dbReference type="RuleBase" id="RU000461"/>
    </source>
</evidence>
<keyword evidence="6" id="KW-0560">Oxidoreductase</keyword>
<dbReference type="PROSITE" id="PS00086">
    <property type="entry name" value="CYTOCHROME_P450"/>
    <property type="match status" value="1"/>
</dbReference>
<dbReference type="RefSeq" id="XP_070921070.1">
    <property type="nucleotide sequence ID" value="XM_071064969.1"/>
</dbReference>
<keyword evidence="3 6" id="KW-0349">Heme</keyword>
<dbReference type="Proteomes" id="UP001628179">
    <property type="component" value="Unassembled WGS sequence"/>
</dbReference>
<organism evidence="8 9">
    <name type="scientific">Madurella fahalii</name>
    <dbReference type="NCBI Taxonomy" id="1157608"/>
    <lineage>
        <taxon>Eukaryota</taxon>
        <taxon>Fungi</taxon>
        <taxon>Dikarya</taxon>
        <taxon>Ascomycota</taxon>
        <taxon>Pezizomycotina</taxon>
        <taxon>Sordariomycetes</taxon>
        <taxon>Sordariomycetidae</taxon>
        <taxon>Sordariales</taxon>
        <taxon>Sordariales incertae sedis</taxon>
        <taxon>Madurella</taxon>
    </lineage>
</organism>
<evidence type="ECO:0000313" key="9">
    <source>
        <dbReference type="Proteomes" id="UP001628179"/>
    </source>
</evidence>
<keyword evidence="7" id="KW-1133">Transmembrane helix</keyword>
<protein>
    <submittedName>
        <fullName evidence="8">Isotrichodermin C-15 hydroxylase</fullName>
    </submittedName>
</protein>
<dbReference type="PANTHER" id="PTHR24305:SF210">
    <property type="entry name" value="CYTOCHROME P450 MONOOXYGENASE ASQL-RELATED"/>
    <property type="match status" value="1"/>
</dbReference>
<keyword evidence="6" id="KW-0503">Monooxygenase</keyword>
<keyword evidence="7" id="KW-0812">Transmembrane</keyword>
<evidence type="ECO:0000256" key="1">
    <source>
        <dbReference type="ARBA" id="ARBA00001971"/>
    </source>
</evidence>
<dbReference type="SUPFAM" id="SSF48264">
    <property type="entry name" value="Cytochrome P450"/>
    <property type="match status" value="1"/>
</dbReference>
<dbReference type="Gene3D" id="1.10.630.10">
    <property type="entry name" value="Cytochrome P450"/>
    <property type="match status" value="1"/>
</dbReference>